<dbReference type="GO" id="GO:0004565">
    <property type="term" value="F:beta-galactosidase activity"/>
    <property type="evidence" value="ECO:0007669"/>
    <property type="project" value="UniProtKB-ARBA"/>
</dbReference>
<evidence type="ECO:0000256" key="2">
    <source>
        <dbReference type="ARBA" id="ARBA00023180"/>
    </source>
</evidence>
<dbReference type="InterPro" id="IPR017853">
    <property type="entry name" value="GH"/>
</dbReference>
<dbReference type="PANTHER" id="PTHR10353:SF56">
    <property type="entry name" value="BETA-GLUCOSIDASE 38"/>
    <property type="match status" value="1"/>
</dbReference>
<feature type="chain" id="PRO_5002651139" description="Beta-glucosidase" evidence="4">
    <location>
        <begin position="22"/>
        <end position="152"/>
    </location>
</feature>
<keyword evidence="2" id="KW-0325">Glycoprotein</keyword>
<dbReference type="GO" id="GO:0008422">
    <property type="term" value="F:beta-glucosidase activity"/>
    <property type="evidence" value="ECO:0007669"/>
    <property type="project" value="TreeGrafter"/>
</dbReference>
<evidence type="ECO:0000256" key="1">
    <source>
        <dbReference type="ARBA" id="ARBA00010838"/>
    </source>
</evidence>
<dbReference type="GO" id="GO:0033907">
    <property type="term" value="F:beta-D-fucosidase activity"/>
    <property type="evidence" value="ECO:0007669"/>
    <property type="project" value="UniProtKB-ARBA"/>
</dbReference>
<dbReference type="EMBL" id="CM000137">
    <property type="protein sequence ID" value="EAY82906.1"/>
    <property type="molecule type" value="Genomic_DNA"/>
</dbReference>
<dbReference type="InterPro" id="IPR001360">
    <property type="entry name" value="Glyco_hydro_1"/>
</dbReference>
<evidence type="ECO:0000313" key="6">
    <source>
        <dbReference type="Proteomes" id="UP000007015"/>
    </source>
</evidence>
<dbReference type="HOGENOM" id="CLU_1725305_0_0_1"/>
<evidence type="ECO:0008006" key="7">
    <source>
        <dbReference type="Google" id="ProtNLM"/>
    </source>
</evidence>
<accession>A2ZJX2</accession>
<reference evidence="5 6" key="1">
    <citation type="journal article" date="2005" name="PLoS Biol.">
        <title>The genomes of Oryza sativa: a history of duplications.</title>
        <authorList>
            <person name="Yu J."/>
            <person name="Wang J."/>
            <person name="Lin W."/>
            <person name="Li S."/>
            <person name="Li H."/>
            <person name="Zhou J."/>
            <person name="Ni P."/>
            <person name="Dong W."/>
            <person name="Hu S."/>
            <person name="Zeng C."/>
            <person name="Zhang J."/>
            <person name="Zhang Y."/>
            <person name="Li R."/>
            <person name="Xu Z."/>
            <person name="Li S."/>
            <person name="Li X."/>
            <person name="Zheng H."/>
            <person name="Cong L."/>
            <person name="Lin L."/>
            <person name="Yin J."/>
            <person name="Geng J."/>
            <person name="Li G."/>
            <person name="Shi J."/>
            <person name="Liu J."/>
            <person name="Lv H."/>
            <person name="Li J."/>
            <person name="Wang J."/>
            <person name="Deng Y."/>
            <person name="Ran L."/>
            <person name="Shi X."/>
            <person name="Wang X."/>
            <person name="Wu Q."/>
            <person name="Li C."/>
            <person name="Ren X."/>
            <person name="Wang J."/>
            <person name="Wang X."/>
            <person name="Li D."/>
            <person name="Liu D."/>
            <person name="Zhang X."/>
            <person name="Ji Z."/>
            <person name="Zhao W."/>
            <person name="Sun Y."/>
            <person name="Zhang Z."/>
            <person name="Bao J."/>
            <person name="Han Y."/>
            <person name="Dong L."/>
            <person name="Ji J."/>
            <person name="Chen P."/>
            <person name="Wu S."/>
            <person name="Liu J."/>
            <person name="Xiao Y."/>
            <person name="Bu D."/>
            <person name="Tan J."/>
            <person name="Yang L."/>
            <person name="Ye C."/>
            <person name="Zhang J."/>
            <person name="Xu J."/>
            <person name="Zhou Y."/>
            <person name="Yu Y."/>
            <person name="Zhang B."/>
            <person name="Zhuang S."/>
            <person name="Wei H."/>
            <person name="Liu B."/>
            <person name="Lei M."/>
            <person name="Yu H."/>
            <person name="Li Y."/>
            <person name="Xu H."/>
            <person name="Wei S."/>
            <person name="He X."/>
            <person name="Fang L."/>
            <person name="Zhang Z."/>
            <person name="Zhang Y."/>
            <person name="Huang X."/>
            <person name="Su Z."/>
            <person name="Tong W."/>
            <person name="Li J."/>
            <person name="Tong Z."/>
            <person name="Li S."/>
            <person name="Ye J."/>
            <person name="Wang L."/>
            <person name="Fang L."/>
            <person name="Lei T."/>
            <person name="Chen C."/>
            <person name="Chen H."/>
            <person name="Xu Z."/>
            <person name="Li H."/>
            <person name="Huang H."/>
            <person name="Zhang F."/>
            <person name="Xu H."/>
            <person name="Li N."/>
            <person name="Zhao C."/>
            <person name="Li S."/>
            <person name="Dong L."/>
            <person name="Huang Y."/>
            <person name="Li L."/>
            <person name="Xi Y."/>
            <person name="Qi Q."/>
            <person name="Li W."/>
            <person name="Zhang B."/>
            <person name="Hu W."/>
            <person name="Zhang Y."/>
            <person name="Tian X."/>
            <person name="Jiao Y."/>
            <person name="Liang X."/>
            <person name="Jin J."/>
            <person name="Gao L."/>
            <person name="Zheng W."/>
            <person name="Hao B."/>
            <person name="Liu S."/>
            <person name="Wang W."/>
            <person name="Yuan L."/>
            <person name="Cao M."/>
            <person name="McDermott J."/>
            <person name="Samudrala R."/>
            <person name="Wang J."/>
            <person name="Wong G.K."/>
            <person name="Yang H."/>
        </authorList>
    </citation>
    <scope>NUCLEOTIDE SEQUENCE [LARGE SCALE GENOMIC DNA]</scope>
    <source>
        <strain evidence="6">cv. 93-11</strain>
    </source>
</reference>
<dbReference type="GO" id="GO:0005975">
    <property type="term" value="P:carbohydrate metabolic process"/>
    <property type="evidence" value="ECO:0007669"/>
    <property type="project" value="InterPro"/>
</dbReference>
<dbReference type="Gramene" id="BGIOSGA037296-TA">
    <property type="protein sequence ID" value="BGIOSGA037296-PA"/>
    <property type="gene ID" value="BGIOSGA037296"/>
</dbReference>
<evidence type="ECO:0000313" key="5">
    <source>
        <dbReference type="EMBL" id="EAY82906.1"/>
    </source>
</evidence>
<evidence type="ECO:0000256" key="3">
    <source>
        <dbReference type="RuleBase" id="RU003690"/>
    </source>
</evidence>
<proteinExistence type="inferred from homology"/>
<comment type="similarity">
    <text evidence="1 3">Belongs to the glycosyl hydrolase 1 family.</text>
</comment>
<name>A2ZJX2_ORYSI</name>
<dbReference type="Proteomes" id="UP000007015">
    <property type="component" value="Chromosome 12"/>
</dbReference>
<dbReference type="SUPFAM" id="SSF51445">
    <property type="entry name" value="(Trans)glycosidases"/>
    <property type="match status" value="1"/>
</dbReference>
<dbReference type="OMA" id="RIIPGMC"/>
<dbReference type="STRING" id="39946.A2ZJX2"/>
<evidence type="ECO:0000256" key="4">
    <source>
        <dbReference type="SAM" id="SignalP"/>
    </source>
</evidence>
<protein>
    <recommendedName>
        <fullName evidence="7">Beta-glucosidase</fullName>
    </recommendedName>
</protein>
<dbReference type="Gene3D" id="3.20.20.80">
    <property type="entry name" value="Glycosidases"/>
    <property type="match status" value="1"/>
</dbReference>
<sequence>MKMPLLLLIAIVVVSLSRGNGEQTDLTRETFPAGFVFGTASSAYQVEGNALQYGRGPCIWDTFLMQPGVTPDNSTANVTVDEYHRYMDDVDNMVRVGFDAYRFSISWSRIFPSSYGMCPQQAILVDPPWEVVEKDGGAKSLELDESQGNLTS</sequence>
<dbReference type="AlphaFoldDB" id="A2ZJX2"/>
<feature type="signal peptide" evidence="4">
    <location>
        <begin position="1"/>
        <end position="21"/>
    </location>
</feature>
<dbReference type="PANTHER" id="PTHR10353">
    <property type="entry name" value="GLYCOSYL HYDROLASE"/>
    <property type="match status" value="1"/>
</dbReference>
<dbReference type="Pfam" id="PF00232">
    <property type="entry name" value="Glyco_hydro_1"/>
    <property type="match status" value="1"/>
</dbReference>
<organism evidence="5 6">
    <name type="scientific">Oryza sativa subsp. indica</name>
    <name type="common">Rice</name>
    <dbReference type="NCBI Taxonomy" id="39946"/>
    <lineage>
        <taxon>Eukaryota</taxon>
        <taxon>Viridiplantae</taxon>
        <taxon>Streptophyta</taxon>
        <taxon>Embryophyta</taxon>
        <taxon>Tracheophyta</taxon>
        <taxon>Spermatophyta</taxon>
        <taxon>Magnoliopsida</taxon>
        <taxon>Liliopsida</taxon>
        <taxon>Poales</taxon>
        <taxon>Poaceae</taxon>
        <taxon>BOP clade</taxon>
        <taxon>Oryzoideae</taxon>
        <taxon>Oryzeae</taxon>
        <taxon>Oryzinae</taxon>
        <taxon>Oryza</taxon>
        <taxon>Oryza sativa</taxon>
    </lineage>
</organism>
<keyword evidence="4" id="KW-0732">Signal</keyword>
<gene>
    <name evidence="5" type="ORF">OsI_38119</name>
</gene>
<keyword evidence="6" id="KW-1185">Reference proteome</keyword>